<reference evidence="4 5" key="1">
    <citation type="journal article" date="2016" name="Genome Biol. Evol.">
        <title>Draft genome sequence of an aflatoxigenic Aspergillus species, A. bombycis.</title>
        <authorList>
            <person name="Moore G.G."/>
            <person name="Mack B.M."/>
            <person name="Beltz S.B."/>
            <person name="Gilbert M.K."/>
        </authorList>
    </citation>
    <scope>NUCLEOTIDE SEQUENCE [LARGE SCALE GENOMIC DNA]</scope>
    <source>
        <strain evidence="5">NRRL 26010</strain>
    </source>
</reference>
<comment type="caution">
    <text evidence="4">The sequence shown here is derived from an EMBL/GenBank/DDBJ whole genome shotgun (WGS) entry which is preliminary data.</text>
</comment>
<evidence type="ECO:0000256" key="1">
    <source>
        <dbReference type="ARBA" id="ARBA00022801"/>
    </source>
</evidence>
<dbReference type="PANTHER" id="PTHR43546:SF9">
    <property type="entry name" value="L-ASCORBATE-6-PHOSPHATE LACTONASE ULAG-RELATED"/>
    <property type="match status" value="1"/>
</dbReference>
<dbReference type="RefSeq" id="XP_022388731.1">
    <property type="nucleotide sequence ID" value="XM_022532906.1"/>
</dbReference>
<organism evidence="4 5">
    <name type="scientific">Aspergillus bombycis</name>
    <dbReference type="NCBI Taxonomy" id="109264"/>
    <lineage>
        <taxon>Eukaryota</taxon>
        <taxon>Fungi</taxon>
        <taxon>Dikarya</taxon>
        <taxon>Ascomycota</taxon>
        <taxon>Pezizomycotina</taxon>
        <taxon>Eurotiomycetes</taxon>
        <taxon>Eurotiomycetidae</taxon>
        <taxon>Eurotiales</taxon>
        <taxon>Aspergillaceae</taxon>
        <taxon>Aspergillus</taxon>
    </lineage>
</organism>
<dbReference type="Proteomes" id="UP000179179">
    <property type="component" value="Unassembled WGS sequence"/>
</dbReference>
<evidence type="ECO:0000313" key="4">
    <source>
        <dbReference type="EMBL" id="OGM45014.1"/>
    </source>
</evidence>
<keyword evidence="5" id="KW-1185">Reference proteome</keyword>
<feature type="signal peptide" evidence="2">
    <location>
        <begin position="1"/>
        <end position="18"/>
    </location>
</feature>
<dbReference type="EMBL" id="LYCR01000047">
    <property type="protein sequence ID" value="OGM45014.1"/>
    <property type="molecule type" value="Genomic_DNA"/>
</dbReference>
<dbReference type="SUPFAM" id="SSF56281">
    <property type="entry name" value="Metallo-hydrolase/oxidoreductase"/>
    <property type="match status" value="1"/>
</dbReference>
<feature type="chain" id="PRO_5009534364" description="Metallo-beta-lactamase domain-containing protein" evidence="2">
    <location>
        <begin position="19"/>
        <end position="296"/>
    </location>
</feature>
<dbReference type="GO" id="GO:0016787">
    <property type="term" value="F:hydrolase activity"/>
    <property type="evidence" value="ECO:0007669"/>
    <property type="project" value="UniProtKB-KW"/>
</dbReference>
<dbReference type="PANTHER" id="PTHR43546">
    <property type="entry name" value="UPF0173 METAL-DEPENDENT HYDROLASE MJ1163-RELATED"/>
    <property type="match status" value="1"/>
</dbReference>
<keyword evidence="2" id="KW-0732">Signal</keyword>
<evidence type="ECO:0000313" key="5">
    <source>
        <dbReference type="Proteomes" id="UP000179179"/>
    </source>
</evidence>
<dbReference type="InterPro" id="IPR001279">
    <property type="entry name" value="Metallo-B-lactamas"/>
</dbReference>
<evidence type="ECO:0000256" key="2">
    <source>
        <dbReference type="SAM" id="SignalP"/>
    </source>
</evidence>
<accession>A0A1F7ZZX5</accession>
<dbReference type="Gene3D" id="3.60.15.10">
    <property type="entry name" value="Ribonuclease Z/Hydroxyacylglutathione hydrolase-like"/>
    <property type="match status" value="1"/>
</dbReference>
<dbReference type="InterPro" id="IPR036866">
    <property type="entry name" value="RibonucZ/Hydroxyglut_hydro"/>
</dbReference>
<name>A0A1F7ZZX5_9EURO</name>
<protein>
    <recommendedName>
        <fullName evidence="3">Metallo-beta-lactamase domain-containing protein</fullName>
    </recommendedName>
</protein>
<proteinExistence type="predicted"/>
<dbReference type="OrthoDB" id="332863at2759"/>
<dbReference type="Pfam" id="PF12706">
    <property type="entry name" value="Lactamase_B_2"/>
    <property type="match status" value="1"/>
</dbReference>
<evidence type="ECO:0000259" key="3">
    <source>
        <dbReference type="Pfam" id="PF12706"/>
    </source>
</evidence>
<dbReference type="InterPro" id="IPR050114">
    <property type="entry name" value="UPF0173_UPF0282_UlaG_hydrolase"/>
</dbReference>
<dbReference type="AlphaFoldDB" id="A0A1F7ZZX5"/>
<dbReference type="GeneID" id="34449167"/>
<feature type="domain" description="Metallo-beta-lactamase" evidence="3">
    <location>
        <begin position="56"/>
        <end position="258"/>
    </location>
</feature>
<gene>
    <name evidence="4" type="ORF">ABOM_005777</name>
</gene>
<keyword evidence="1" id="KW-0378">Hydrolase</keyword>
<sequence length="296" mass="32016">MKLLPVYPLALTAALVAASPAAVNNSDSGAAASAIHFGITHIINAASVFDINGVTFLIDPFFSPQNTSFPVPGLSKAIWSLLEPALTPEQIPPIDAVLLSHEDHPDNLDPIARMRFLDGRKVLTTPAGTEALQPRPGVQAMENWKTVSLELNGQVWNFTGTPCQHMPGGQVTGFIITGPGFGSTDGRPNAIWYSGDTLYLPELAQMREQFHIKVAVLNMGAAYLISDVGEPYRIIMNGTEVARTFQDVGAEILVPLHYDSFSHFPEGKDDARRDFESAGVADKVHWVTSGQRTTIL</sequence>